<dbReference type="PATRIC" id="fig|423471.3.peg.386"/>
<dbReference type="RefSeq" id="WP_007309051.1">
    <property type="nucleotide sequence ID" value="NZ_AESD01000069.1"/>
</dbReference>
<name>G5IYP9_CROWT</name>
<reference evidence="1 2" key="1">
    <citation type="journal article" date="2011" name="Front. Microbiol.">
        <title>Two Strains of Crocosphaera watsonii with Highly Conserved Genomes are Distinguished by Strain-Specific Features.</title>
        <authorList>
            <person name="Bench S.R."/>
            <person name="Ilikchyan I.N."/>
            <person name="Tripp H.J."/>
            <person name="Zehr J.P."/>
        </authorList>
    </citation>
    <scope>NUCLEOTIDE SEQUENCE [LARGE SCALE GENOMIC DNA]</scope>
    <source>
        <strain evidence="1 2">WH 0003</strain>
    </source>
</reference>
<proteinExistence type="predicted"/>
<evidence type="ECO:0000313" key="2">
    <source>
        <dbReference type="Proteomes" id="UP000003477"/>
    </source>
</evidence>
<comment type="caution">
    <text evidence="1">The sequence shown here is derived from an EMBL/GenBank/DDBJ whole genome shotgun (WGS) entry which is preliminary data.</text>
</comment>
<evidence type="ECO:0000313" key="1">
    <source>
        <dbReference type="EMBL" id="EHJ14943.1"/>
    </source>
</evidence>
<organism evidence="1 2">
    <name type="scientific">Crocosphaera watsonii WH 0003</name>
    <dbReference type="NCBI Taxonomy" id="423471"/>
    <lineage>
        <taxon>Bacteria</taxon>
        <taxon>Bacillati</taxon>
        <taxon>Cyanobacteriota</taxon>
        <taxon>Cyanophyceae</taxon>
        <taxon>Oscillatoriophycideae</taxon>
        <taxon>Chroococcales</taxon>
        <taxon>Aphanothecaceae</taxon>
        <taxon>Crocosphaera</taxon>
    </lineage>
</organism>
<sequence length="63" mass="7411">MTQSNHPSHGLRQRELCEYLGMNYREVAQTARKLGLSTHAYVQQQTGWLLYKELYYPPEAEKP</sequence>
<gene>
    <name evidence="1" type="ORF">CWATWH0003_0417</name>
</gene>
<protein>
    <submittedName>
        <fullName evidence="1">Uncharacterized protein</fullName>
    </submittedName>
</protein>
<dbReference type="EMBL" id="AESD01000069">
    <property type="protein sequence ID" value="EHJ14943.1"/>
    <property type="molecule type" value="Genomic_DNA"/>
</dbReference>
<dbReference type="Proteomes" id="UP000003477">
    <property type="component" value="Unassembled WGS sequence"/>
</dbReference>
<accession>G5IYP9</accession>
<dbReference type="AlphaFoldDB" id="G5IYP9"/>
<dbReference type="GeneID" id="88764353"/>